<feature type="chain" id="PRO_5047411950" description="Outer membrane protein beta-barrel domain-containing protein" evidence="1">
    <location>
        <begin position="24"/>
        <end position="275"/>
    </location>
</feature>
<keyword evidence="1" id="KW-0732">Signal</keyword>
<evidence type="ECO:0008006" key="4">
    <source>
        <dbReference type="Google" id="ProtNLM"/>
    </source>
</evidence>
<keyword evidence="3" id="KW-1185">Reference proteome</keyword>
<organism evidence="2 3">
    <name type="scientific">Candidatus Litorirhabdus singularis</name>
    <dbReference type="NCBI Taxonomy" id="2518993"/>
    <lineage>
        <taxon>Bacteria</taxon>
        <taxon>Pseudomonadati</taxon>
        <taxon>Pseudomonadota</taxon>
        <taxon>Gammaproteobacteria</taxon>
        <taxon>Cellvibrionales</taxon>
        <taxon>Halieaceae</taxon>
        <taxon>Candidatus Litorirhabdus</taxon>
    </lineage>
</organism>
<comment type="caution">
    <text evidence="2">The sequence shown here is derived from an EMBL/GenBank/DDBJ whole genome shotgun (WGS) entry which is preliminary data.</text>
</comment>
<feature type="signal peptide" evidence="1">
    <location>
        <begin position="1"/>
        <end position="23"/>
    </location>
</feature>
<evidence type="ECO:0000256" key="1">
    <source>
        <dbReference type="SAM" id="SignalP"/>
    </source>
</evidence>
<name>A0ABT3TCW2_9GAMM</name>
<evidence type="ECO:0000313" key="3">
    <source>
        <dbReference type="Proteomes" id="UP001143362"/>
    </source>
</evidence>
<dbReference type="SUPFAM" id="SSF56935">
    <property type="entry name" value="Porins"/>
    <property type="match status" value="1"/>
</dbReference>
<dbReference type="RefSeq" id="WP_279244117.1">
    <property type="nucleotide sequence ID" value="NZ_SHNN01000001.1"/>
</dbReference>
<gene>
    <name evidence="2" type="ORF">EYC98_04570</name>
</gene>
<protein>
    <recommendedName>
        <fullName evidence="4">Outer membrane protein beta-barrel domain-containing protein</fullName>
    </recommendedName>
</protein>
<sequence>MIKIALRSAALVAALGAVQQVSADAVNPVLDDKFTFKLGYLRNDLAGDITVSRPPLPETPVDLETLGLDKTTNTPWAGFRWRFGERWSLNFSFNRWDSDGLVVITEDFNFDGQEYVAGAELSSKLTADAYVIDVAYAFHKSDRSEAGIGLGIHAFDLSAGLAGSLRLDDEPLVEFESQSDEFLAPVPNLRLYGIYAFTDRISAKADAGWLSASYDDYEGSFSYLSAALEYRFTEHFGGGIGYQYTNVDLKHDQGDKKEEYDFKFDGAQLYLTYSF</sequence>
<reference evidence="2" key="1">
    <citation type="submission" date="2019-02" db="EMBL/GenBank/DDBJ databases">
        <authorList>
            <person name="Li S.-H."/>
        </authorList>
    </citation>
    <scope>NUCLEOTIDE SEQUENCE</scope>
    <source>
        <strain evidence="2">IMCC14734</strain>
    </source>
</reference>
<proteinExistence type="predicted"/>
<evidence type="ECO:0000313" key="2">
    <source>
        <dbReference type="EMBL" id="MCX2980138.1"/>
    </source>
</evidence>
<accession>A0ABT3TCW2</accession>
<dbReference type="Proteomes" id="UP001143362">
    <property type="component" value="Unassembled WGS sequence"/>
</dbReference>
<dbReference type="EMBL" id="SHNN01000001">
    <property type="protein sequence ID" value="MCX2980138.1"/>
    <property type="molecule type" value="Genomic_DNA"/>
</dbReference>